<accession>A0A158B713</accession>
<reference evidence="2" key="1">
    <citation type="submission" date="2016-01" db="EMBL/GenBank/DDBJ databases">
        <authorList>
            <person name="Peeters C."/>
        </authorList>
    </citation>
    <scope>NUCLEOTIDE SEQUENCE [LARGE SCALE GENOMIC DNA]</scope>
    <source>
        <strain evidence="2">LMG 29323</strain>
    </source>
</reference>
<dbReference type="STRING" id="1777141.AWB80_03096"/>
<dbReference type="Proteomes" id="UP000054911">
    <property type="component" value="Unassembled WGS sequence"/>
</dbReference>
<dbReference type="EMBL" id="FCOE02000009">
    <property type="protein sequence ID" value="SAK65700.1"/>
    <property type="molecule type" value="Genomic_DNA"/>
</dbReference>
<comment type="caution">
    <text evidence="2">The sequence shown here is derived from an EMBL/GenBank/DDBJ whole genome shotgun (WGS) entry which is preliminary data.</text>
</comment>
<proteinExistence type="predicted"/>
<keyword evidence="3" id="KW-1185">Reference proteome</keyword>
<name>A0A158B713_9BURK</name>
<dbReference type="InterPro" id="IPR005039">
    <property type="entry name" value="Ant_C"/>
</dbReference>
<dbReference type="Pfam" id="PF09669">
    <property type="entry name" value="Phage_pRha"/>
    <property type="match status" value="1"/>
</dbReference>
<sequence>MNDLTMPGAPTMSSREIAELVESRHDDVKRSIERLAARGVIVQPPLADVQIPDSIGRPRVVSEYRICKRDSYVIVAQLSPEFTARLVDRWQQLEQQATAPAFAIPQSMSEALRLAADLAEDRDRLKQEVAAAAPKVEALNRLAVAGGAMCITDAAKNLQEQPKRVFEWMQSNGWIYRRPGGATWTAYQDKLQRGVLEHKITTVHRNDGSEKVTTQVLVTAKGLTEIAQKMRGADLH</sequence>
<protein>
    <submittedName>
        <fullName evidence="2">KilA domain-containing protein</fullName>
    </submittedName>
</protein>
<dbReference type="InterPro" id="IPR014054">
    <property type="entry name" value="Phage_regulatory_Rha"/>
</dbReference>
<organism evidence="2 3">
    <name type="scientific">Caballeronia pedi</name>
    <dbReference type="NCBI Taxonomy" id="1777141"/>
    <lineage>
        <taxon>Bacteria</taxon>
        <taxon>Pseudomonadati</taxon>
        <taxon>Pseudomonadota</taxon>
        <taxon>Betaproteobacteria</taxon>
        <taxon>Burkholderiales</taxon>
        <taxon>Burkholderiaceae</taxon>
        <taxon>Caballeronia</taxon>
    </lineage>
</organism>
<feature type="domain" description="Antirepressor protein C-terminal" evidence="1">
    <location>
        <begin position="127"/>
        <end position="231"/>
    </location>
</feature>
<evidence type="ECO:0000259" key="1">
    <source>
        <dbReference type="Pfam" id="PF03374"/>
    </source>
</evidence>
<dbReference type="AlphaFoldDB" id="A0A158B713"/>
<gene>
    <name evidence="2" type="ORF">AWB80_03096</name>
</gene>
<dbReference type="RefSeq" id="WP_061175570.1">
    <property type="nucleotide sequence ID" value="NZ_FCOE02000009.1"/>
</dbReference>
<evidence type="ECO:0000313" key="2">
    <source>
        <dbReference type="EMBL" id="SAK65700.1"/>
    </source>
</evidence>
<dbReference type="Pfam" id="PF03374">
    <property type="entry name" value="ANT"/>
    <property type="match status" value="1"/>
</dbReference>
<dbReference type="GO" id="GO:0003677">
    <property type="term" value="F:DNA binding"/>
    <property type="evidence" value="ECO:0007669"/>
    <property type="project" value="InterPro"/>
</dbReference>
<evidence type="ECO:0000313" key="3">
    <source>
        <dbReference type="Proteomes" id="UP000054911"/>
    </source>
</evidence>